<dbReference type="PANTHER" id="PTHR46756">
    <property type="entry name" value="TRANSGELIN"/>
    <property type="match status" value="1"/>
</dbReference>
<evidence type="ECO:0000256" key="5">
    <source>
        <dbReference type="SAM" id="MobiDB-lite"/>
    </source>
</evidence>
<comment type="similarity">
    <text evidence="4">Belongs to the GAS2 family.</text>
</comment>
<dbReference type="GO" id="GO:0005884">
    <property type="term" value="C:actin filament"/>
    <property type="evidence" value="ECO:0007669"/>
    <property type="project" value="TreeGrafter"/>
</dbReference>
<dbReference type="EMBL" id="OU896712">
    <property type="protein sequence ID" value="CAG9823082.1"/>
    <property type="molecule type" value="Genomic_DNA"/>
</dbReference>
<accession>A0A9N9SKI3</accession>
<organism evidence="8 9">
    <name type="scientific">Phaedon cochleariae</name>
    <name type="common">Mustard beetle</name>
    <dbReference type="NCBI Taxonomy" id="80249"/>
    <lineage>
        <taxon>Eukaryota</taxon>
        <taxon>Metazoa</taxon>
        <taxon>Ecdysozoa</taxon>
        <taxon>Arthropoda</taxon>
        <taxon>Hexapoda</taxon>
        <taxon>Insecta</taxon>
        <taxon>Pterygota</taxon>
        <taxon>Neoptera</taxon>
        <taxon>Endopterygota</taxon>
        <taxon>Coleoptera</taxon>
        <taxon>Polyphaga</taxon>
        <taxon>Cucujiformia</taxon>
        <taxon>Chrysomeloidea</taxon>
        <taxon>Chrysomelidae</taxon>
        <taxon>Chrysomelinae</taxon>
        <taxon>Chrysomelini</taxon>
        <taxon>Phaedon</taxon>
    </lineage>
</organism>
<dbReference type="Proteomes" id="UP001153737">
    <property type="component" value="Chromosome 6"/>
</dbReference>
<keyword evidence="9" id="KW-1185">Reference proteome</keyword>
<dbReference type="SMART" id="SM00243">
    <property type="entry name" value="GAS2"/>
    <property type="match status" value="1"/>
</dbReference>
<dbReference type="InterPro" id="IPR003108">
    <property type="entry name" value="GAR_dom"/>
</dbReference>
<feature type="region of interest" description="Disordered" evidence="5">
    <location>
        <begin position="249"/>
        <end position="307"/>
    </location>
</feature>
<feature type="region of interest" description="Disordered" evidence="5">
    <location>
        <begin position="1"/>
        <end position="36"/>
    </location>
</feature>
<evidence type="ECO:0000256" key="4">
    <source>
        <dbReference type="ARBA" id="ARBA00038441"/>
    </source>
</evidence>
<dbReference type="InterPro" id="IPR036534">
    <property type="entry name" value="GAR_dom_sf"/>
</dbReference>
<dbReference type="OrthoDB" id="206130at2759"/>
<feature type="compositionally biased region" description="Low complexity" evidence="5">
    <location>
        <begin position="17"/>
        <end position="26"/>
    </location>
</feature>
<evidence type="ECO:0000256" key="2">
    <source>
        <dbReference type="ARBA" id="ARBA00022490"/>
    </source>
</evidence>
<evidence type="ECO:0000259" key="7">
    <source>
        <dbReference type="PROSITE" id="PS51460"/>
    </source>
</evidence>
<dbReference type="PROSITE" id="PS51460">
    <property type="entry name" value="GAR"/>
    <property type="match status" value="1"/>
</dbReference>
<feature type="compositionally biased region" description="Polar residues" evidence="5">
    <location>
        <begin position="1"/>
        <end position="15"/>
    </location>
</feature>
<reference evidence="8" key="1">
    <citation type="submission" date="2022-01" db="EMBL/GenBank/DDBJ databases">
        <authorList>
            <person name="King R."/>
        </authorList>
    </citation>
    <scope>NUCLEOTIDE SEQUENCE</scope>
</reference>
<dbReference type="Pfam" id="PF02187">
    <property type="entry name" value="GAS2"/>
    <property type="match status" value="1"/>
</dbReference>
<dbReference type="GO" id="GO:0051764">
    <property type="term" value="P:actin crosslink formation"/>
    <property type="evidence" value="ECO:0007669"/>
    <property type="project" value="TreeGrafter"/>
</dbReference>
<comment type="subcellular location">
    <subcellularLocation>
        <location evidence="1">Cytoplasm</location>
        <location evidence="1">Cytoskeleton</location>
    </subcellularLocation>
</comment>
<dbReference type="SUPFAM" id="SSF47576">
    <property type="entry name" value="Calponin-homology domain, CH-domain"/>
    <property type="match status" value="1"/>
</dbReference>
<sequence length="415" mass="45720">MAGRTNISRNRNSWGPVSVSSSGFYRSSREDWEDEDEDEFKSIQARQLDPLKEDLADWLNKTLSIDYLNKDNFLDELDNGVVLCHLAQVVCDLIRKVVATTGGKGPALSVRGKCFEKASRRSFFSRDNMENFIKFCRSLGVHENLLFESDDLVLHNQPRNVILCLLEVARIASKYGLEPPGIVQLEKQILDEERDATAGSRLSSLLSWHFDRSPPTTYAPRMRQSASANGISAALDGWGGAPAAVGDGDRGLAAGSVGGASDGVPSDHTEDEEWSRGSGEDPSDLDMTPPSRPSSGEGGGDTPSPVTELDRKVQLAARLMQKNCSCANGRCDKLKIRKVGEGKYNIAGKNVFIRLLKGRHMMVRVGGGWDTLDHFLLRHDPCQVKVVSRQSPQRPNSAANYLHIRAKYRSPPPTR</sequence>
<dbReference type="SMART" id="SM00033">
    <property type="entry name" value="CH"/>
    <property type="match status" value="1"/>
</dbReference>
<dbReference type="Gene3D" id="1.10.418.10">
    <property type="entry name" value="Calponin-like domain"/>
    <property type="match status" value="1"/>
</dbReference>
<protein>
    <recommendedName>
        <fullName evidence="10">Growth arrest-specific protein 2-like</fullName>
    </recommendedName>
</protein>
<dbReference type="SUPFAM" id="SSF143575">
    <property type="entry name" value="GAS2 domain-like"/>
    <property type="match status" value="1"/>
</dbReference>
<feature type="domain" description="Calponin-homology (CH)" evidence="6">
    <location>
        <begin position="49"/>
        <end position="172"/>
    </location>
</feature>
<keyword evidence="3" id="KW-0206">Cytoskeleton</keyword>
<keyword evidence="2" id="KW-0963">Cytoplasm</keyword>
<evidence type="ECO:0000313" key="9">
    <source>
        <dbReference type="Proteomes" id="UP001153737"/>
    </source>
</evidence>
<proteinExistence type="inferred from homology"/>
<evidence type="ECO:0008006" key="10">
    <source>
        <dbReference type="Google" id="ProtNLM"/>
    </source>
</evidence>
<dbReference type="Gene3D" id="3.30.920.20">
    <property type="entry name" value="Gas2-like domain"/>
    <property type="match status" value="1"/>
</dbReference>
<gene>
    <name evidence="8" type="ORF">PHAECO_LOCUS9984</name>
</gene>
<evidence type="ECO:0000256" key="3">
    <source>
        <dbReference type="ARBA" id="ARBA00023212"/>
    </source>
</evidence>
<dbReference type="GO" id="GO:0051015">
    <property type="term" value="F:actin filament binding"/>
    <property type="evidence" value="ECO:0007669"/>
    <property type="project" value="TreeGrafter"/>
</dbReference>
<dbReference type="GO" id="GO:0008017">
    <property type="term" value="F:microtubule binding"/>
    <property type="evidence" value="ECO:0007669"/>
    <property type="project" value="InterPro"/>
</dbReference>
<dbReference type="InterPro" id="IPR036872">
    <property type="entry name" value="CH_dom_sf"/>
</dbReference>
<evidence type="ECO:0000259" key="6">
    <source>
        <dbReference type="PROSITE" id="PS50021"/>
    </source>
</evidence>
<dbReference type="AlphaFoldDB" id="A0A9N9SKI3"/>
<name>A0A9N9SKI3_PHACE</name>
<feature type="domain" description="GAR" evidence="7">
    <location>
        <begin position="307"/>
        <end position="383"/>
    </location>
</feature>
<dbReference type="PANTHER" id="PTHR46756:SF13">
    <property type="entry name" value="GROWTH ARREST-SPECIFIC PROTEIN 2"/>
    <property type="match status" value="1"/>
</dbReference>
<evidence type="ECO:0000256" key="1">
    <source>
        <dbReference type="ARBA" id="ARBA00004245"/>
    </source>
</evidence>
<reference evidence="8" key="2">
    <citation type="submission" date="2022-10" db="EMBL/GenBank/DDBJ databases">
        <authorList>
            <consortium name="ENA_rothamsted_submissions"/>
            <consortium name="culmorum"/>
            <person name="King R."/>
        </authorList>
    </citation>
    <scope>NUCLEOTIDE SEQUENCE</scope>
</reference>
<dbReference type="PROSITE" id="PS50021">
    <property type="entry name" value="CH"/>
    <property type="match status" value="1"/>
</dbReference>
<evidence type="ECO:0000313" key="8">
    <source>
        <dbReference type="EMBL" id="CAG9823082.1"/>
    </source>
</evidence>
<dbReference type="CDD" id="cd21204">
    <property type="entry name" value="CH_GAS2-like"/>
    <property type="match status" value="1"/>
</dbReference>
<dbReference type="Pfam" id="PF00307">
    <property type="entry name" value="CH"/>
    <property type="match status" value="1"/>
</dbReference>
<dbReference type="GO" id="GO:0008093">
    <property type="term" value="F:cytoskeletal anchor activity"/>
    <property type="evidence" value="ECO:0007669"/>
    <property type="project" value="TreeGrafter"/>
</dbReference>
<dbReference type="InterPro" id="IPR001715">
    <property type="entry name" value="CH_dom"/>
</dbReference>